<feature type="transmembrane region" description="Helical" evidence="1">
    <location>
        <begin position="6"/>
        <end position="27"/>
    </location>
</feature>
<feature type="transmembrane region" description="Helical" evidence="1">
    <location>
        <begin position="145"/>
        <end position="167"/>
    </location>
</feature>
<protein>
    <recommendedName>
        <fullName evidence="4">DUF2269 family protein</fullName>
    </recommendedName>
</protein>
<dbReference type="RefSeq" id="WP_176163595.1">
    <property type="nucleotide sequence ID" value="NZ_CP054929.1"/>
</dbReference>
<keyword evidence="3" id="KW-1185">Reference proteome</keyword>
<keyword evidence="1" id="KW-0472">Membrane</keyword>
<accession>A0A7H8NDQ5</accession>
<feature type="transmembrane region" description="Helical" evidence="1">
    <location>
        <begin position="119"/>
        <end position="139"/>
    </location>
</feature>
<dbReference type="Proteomes" id="UP000509303">
    <property type="component" value="Chromosome"/>
</dbReference>
<evidence type="ECO:0000313" key="2">
    <source>
        <dbReference type="EMBL" id="QKW51888.1"/>
    </source>
</evidence>
<gene>
    <name evidence="2" type="ORF">HUT08_22775</name>
</gene>
<feature type="transmembrane region" description="Helical" evidence="1">
    <location>
        <begin position="195"/>
        <end position="215"/>
    </location>
</feature>
<reference evidence="2 3" key="1">
    <citation type="submission" date="2020-06" db="EMBL/GenBank/DDBJ databases">
        <title>Genome mining for natural products.</title>
        <authorList>
            <person name="Zhang B."/>
            <person name="Shi J."/>
            <person name="Ge H."/>
        </authorList>
    </citation>
    <scope>NUCLEOTIDE SEQUENCE [LARGE SCALE GENOMIC DNA]</scope>
    <source>
        <strain evidence="2 3">NA00687</strain>
    </source>
</reference>
<evidence type="ECO:0000313" key="3">
    <source>
        <dbReference type="Proteomes" id="UP000509303"/>
    </source>
</evidence>
<name>A0A7H8NDQ5_9ACTN</name>
<evidence type="ECO:0000256" key="1">
    <source>
        <dbReference type="SAM" id="Phobius"/>
    </source>
</evidence>
<evidence type="ECO:0008006" key="4">
    <source>
        <dbReference type="Google" id="ProtNLM"/>
    </source>
</evidence>
<dbReference type="AlphaFoldDB" id="A0A7H8NDQ5"/>
<keyword evidence="1" id="KW-0812">Transmembrane</keyword>
<keyword evidence="1" id="KW-1133">Transmembrane helix</keyword>
<organism evidence="2 3">
    <name type="scientific">Streptomyces buecherae</name>
    <dbReference type="NCBI Taxonomy" id="2763006"/>
    <lineage>
        <taxon>Bacteria</taxon>
        <taxon>Bacillati</taxon>
        <taxon>Actinomycetota</taxon>
        <taxon>Actinomycetes</taxon>
        <taxon>Kitasatosporales</taxon>
        <taxon>Streptomycetaceae</taxon>
        <taxon>Streptomyces</taxon>
    </lineage>
</organism>
<dbReference type="EMBL" id="CP054929">
    <property type="protein sequence ID" value="QKW51888.1"/>
    <property type="molecule type" value="Genomic_DNA"/>
</dbReference>
<sequence>MTKLLLSIHVLVAVMFIGPVTVAASLFPRFARQALLPAGAQGEASAGEGAAGQAGAARGTAVGEVAAAGEGGREAAVAARTAESPARDAEPAGTTGVASAAATVRSIASVMLLHRISRVYAVLSVAVPAFGLLTAQQMGVMGDTWLIASMVLTVVAAILLGIAVLGYQDAVVTLLEDEERDAGAMRAMAARLPKLGMVTGLFSLTWAVVVVLMVVRPGSTTGA</sequence>
<proteinExistence type="predicted"/>